<evidence type="ECO:0000313" key="7">
    <source>
        <dbReference type="Proteomes" id="UP000184330"/>
    </source>
</evidence>
<feature type="domain" description="CENP-V/GFA" evidence="5">
    <location>
        <begin position="2"/>
        <end position="113"/>
    </location>
</feature>
<dbReference type="SUPFAM" id="SSF51316">
    <property type="entry name" value="Mss4-like"/>
    <property type="match status" value="1"/>
</dbReference>
<dbReference type="InterPro" id="IPR011057">
    <property type="entry name" value="Mss4-like_sf"/>
</dbReference>
<keyword evidence="7" id="KW-1185">Reference proteome</keyword>
<keyword evidence="4" id="KW-0456">Lyase</keyword>
<evidence type="ECO:0000256" key="2">
    <source>
        <dbReference type="ARBA" id="ARBA00022723"/>
    </source>
</evidence>
<sequence>MPESSCLCGANRIKYSETPILKFRCHCTDERKLTGAVFALNILWSTDGLEVLSGELSKWGKKANSGNTIYNHSCSNCGSLLYRTSDGFPGVMVIKAGCMDVENATETYVPDVEIFTRSRAHYIPAIEGAKQDWVDFGSGPEPKEV</sequence>
<reference evidence="6 7" key="1">
    <citation type="submission" date="2016-03" db="EMBL/GenBank/DDBJ databases">
        <authorList>
            <person name="Ploux O."/>
        </authorList>
    </citation>
    <scope>NUCLEOTIDE SEQUENCE [LARGE SCALE GENOMIC DNA]</scope>
    <source>
        <strain evidence="6 7">UAMH 11012</strain>
    </source>
</reference>
<dbReference type="AlphaFoldDB" id="A0A1L7XGZ0"/>
<evidence type="ECO:0000313" key="6">
    <source>
        <dbReference type="EMBL" id="CZR64291.1"/>
    </source>
</evidence>
<keyword evidence="3" id="KW-0862">Zinc</keyword>
<dbReference type="PROSITE" id="PS51891">
    <property type="entry name" value="CENP_V_GFA"/>
    <property type="match status" value="1"/>
</dbReference>
<dbReference type="GO" id="GO:0016846">
    <property type="term" value="F:carbon-sulfur lyase activity"/>
    <property type="evidence" value="ECO:0007669"/>
    <property type="project" value="InterPro"/>
</dbReference>
<evidence type="ECO:0000256" key="4">
    <source>
        <dbReference type="ARBA" id="ARBA00023239"/>
    </source>
</evidence>
<gene>
    <name evidence="6" type="ORF">PAC_14189</name>
</gene>
<dbReference type="Gene3D" id="3.90.1590.10">
    <property type="entry name" value="glutathione-dependent formaldehyde- activating enzyme (gfa)"/>
    <property type="match status" value="1"/>
</dbReference>
<evidence type="ECO:0000256" key="1">
    <source>
        <dbReference type="ARBA" id="ARBA00005495"/>
    </source>
</evidence>
<dbReference type="EMBL" id="FJOG01000026">
    <property type="protein sequence ID" value="CZR64291.1"/>
    <property type="molecule type" value="Genomic_DNA"/>
</dbReference>
<protein>
    <submittedName>
        <fullName evidence="6">Related to DUF636 domain protein</fullName>
    </submittedName>
</protein>
<dbReference type="Proteomes" id="UP000184330">
    <property type="component" value="Unassembled WGS sequence"/>
</dbReference>
<dbReference type="OrthoDB" id="9985472at2759"/>
<keyword evidence="2" id="KW-0479">Metal-binding</keyword>
<dbReference type="PANTHER" id="PTHR33337">
    <property type="entry name" value="GFA DOMAIN-CONTAINING PROTEIN"/>
    <property type="match status" value="1"/>
</dbReference>
<dbReference type="InterPro" id="IPR006913">
    <property type="entry name" value="CENP-V/GFA"/>
</dbReference>
<comment type="similarity">
    <text evidence="1">Belongs to the Gfa family.</text>
</comment>
<accession>A0A1L7XGZ0</accession>
<evidence type="ECO:0000259" key="5">
    <source>
        <dbReference type="PROSITE" id="PS51891"/>
    </source>
</evidence>
<evidence type="ECO:0000256" key="3">
    <source>
        <dbReference type="ARBA" id="ARBA00022833"/>
    </source>
</evidence>
<proteinExistence type="inferred from homology"/>
<dbReference type="GO" id="GO:0046872">
    <property type="term" value="F:metal ion binding"/>
    <property type="evidence" value="ECO:0007669"/>
    <property type="project" value="UniProtKB-KW"/>
</dbReference>
<dbReference type="PANTHER" id="PTHR33337:SF40">
    <property type="entry name" value="CENP-V_GFA DOMAIN-CONTAINING PROTEIN-RELATED"/>
    <property type="match status" value="1"/>
</dbReference>
<name>A0A1L7XGZ0_9HELO</name>
<organism evidence="6 7">
    <name type="scientific">Phialocephala subalpina</name>
    <dbReference type="NCBI Taxonomy" id="576137"/>
    <lineage>
        <taxon>Eukaryota</taxon>
        <taxon>Fungi</taxon>
        <taxon>Dikarya</taxon>
        <taxon>Ascomycota</taxon>
        <taxon>Pezizomycotina</taxon>
        <taxon>Leotiomycetes</taxon>
        <taxon>Helotiales</taxon>
        <taxon>Mollisiaceae</taxon>
        <taxon>Phialocephala</taxon>
        <taxon>Phialocephala fortinii species complex</taxon>
    </lineage>
</organism>
<dbReference type="Pfam" id="PF04828">
    <property type="entry name" value="GFA"/>
    <property type="match status" value="1"/>
</dbReference>